<sequence>PFTMLFRGCSTLLAYEAGVLVALKEMSPDILKSASRIYGASSGSLVATFGLCDCDVGKGCALPFILYLKRSNVRMSFLHHLKHSFWMGLLGRKAIKILKEVLNKHLPTNAHQLVSGKLHVILTRVHDWRSVTVSEFTSKEDLIEALVCSCFIPVYFGIFPPVYRGVRYVDGELAMWRANFASPTTITVSGFSGEYDICPRDSSSAFFTFQISDWVLYVSKRNLYRLQFIF</sequence>
<evidence type="ECO:0000256" key="1">
    <source>
        <dbReference type="ARBA" id="ARBA00023098"/>
    </source>
</evidence>
<feature type="non-terminal residue" evidence="4">
    <location>
        <position position="1"/>
    </location>
</feature>
<dbReference type="PROSITE" id="PS51635">
    <property type="entry name" value="PNPLA"/>
    <property type="match status" value="1"/>
</dbReference>
<keyword evidence="5" id="KW-1185">Reference proteome</keyword>
<dbReference type="InterPro" id="IPR033562">
    <property type="entry name" value="PLPL"/>
</dbReference>
<gene>
    <name evidence="4" type="primary">Pnpla1_0</name>
    <name evidence="4" type="ORF">CENBEN_R02247</name>
</gene>
<dbReference type="PANTHER" id="PTHR12406:SF23">
    <property type="entry name" value="OMEGA-HYDROXYCERAMIDE TRANSACYLASE"/>
    <property type="match status" value="1"/>
</dbReference>
<comment type="caution">
    <text evidence="4">The sequence shown here is derived from an EMBL/GenBank/DDBJ whole genome shotgun (WGS) entry which is preliminary data.</text>
</comment>
<feature type="short sequence motif" description="GXSXG" evidence="2">
    <location>
        <begin position="39"/>
        <end position="43"/>
    </location>
</feature>
<proteinExistence type="predicted"/>
<keyword evidence="2" id="KW-0378">Hydrolase</keyword>
<feature type="domain" description="PNPLA" evidence="3">
    <location>
        <begin position="4"/>
        <end position="185"/>
    </location>
</feature>
<dbReference type="GO" id="GO:0005737">
    <property type="term" value="C:cytoplasm"/>
    <property type="evidence" value="ECO:0007669"/>
    <property type="project" value="TreeGrafter"/>
</dbReference>
<keyword evidence="2" id="KW-0442">Lipid degradation</keyword>
<dbReference type="SUPFAM" id="SSF52151">
    <property type="entry name" value="FabD/lysophospholipase-like"/>
    <property type="match status" value="1"/>
</dbReference>
<accession>A0A852M645</accession>
<dbReference type="GO" id="GO:0055088">
    <property type="term" value="P:lipid homeostasis"/>
    <property type="evidence" value="ECO:0007669"/>
    <property type="project" value="TreeGrafter"/>
</dbReference>
<comment type="caution">
    <text evidence="2">Lacks conserved residue(s) required for the propagation of feature annotation.</text>
</comment>
<keyword evidence="1 2" id="KW-0443">Lipid metabolism</keyword>
<evidence type="ECO:0000259" key="3">
    <source>
        <dbReference type="PROSITE" id="PS51635"/>
    </source>
</evidence>
<dbReference type="GO" id="GO:0005811">
    <property type="term" value="C:lipid droplet"/>
    <property type="evidence" value="ECO:0007669"/>
    <property type="project" value="TreeGrafter"/>
</dbReference>
<name>A0A852M645_9AVES</name>
<feature type="non-terminal residue" evidence="4">
    <location>
        <position position="230"/>
    </location>
</feature>
<feature type="active site" description="Nucleophile" evidence="2">
    <location>
        <position position="41"/>
    </location>
</feature>
<dbReference type="GO" id="GO:0004806">
    <property type="term" value="F:triacylglycerol lipase activity"/>
    <property type="evidence" value="ECO:0007669"/>
    <property type="project" value="TreeGrafter"/>
</dbReference>
<dbReference type="InterPro" id="IPR016035">
    <property type="entry name" value="Acyl_Trfase/lysoPLipase"/>
</dbReference>
<dbReference type="GO" id="GO:0019433">
    <property type="term" value="P:triglyceride catabolic process"/>
    <property type="evidence" value="ECO:0007669"/>
    <property type="project" value="TreeGrafter"/>
</dbReference>
<dbReference type="PANTHER" id="PTHR12406">
    <property type="entry name" value="CALCIUM-INDEPENDENT PHOSPHOLIPASE A2 IPLA2 -RELATED"/>
    <property type="match status" value="1"/>
</dbReference>
<reference evidence="4 5" key="1">
    <citation type="submission" date="2020-02" db="EMBL/GenBank/DDBJ databases">
        <title>Bird 10,000 Genomes (B10K) Project - Family phase.</title>
        <authorList>
            <person name="Zhang G."/>
        </authorList>
    </citation>
    <scope>NUCLEOTIDE SEQUENCE [LARGE SCALE GENOMIC DNA]</scope>
    <source>
        <strain evidence="4">B10K-DU-017-21</strain>
    </source>
</reference>
<feature type="active site" description="Proton acceptor" evidence="2">
    <location>
        <position position="170"/>
    </location>
</feature>
<dbReference type="GO" id="GO:0016020">
    <property type="term" value="C:membrane"/>
    <property type="evidence" value="ECO:0007669"/>
    <property type="project" value="TreeGrafter"/>
</dbReference>
<evidence type="ECO:0000256" key="2">
    <source>
        <dbReference type="PROSITE-ProRule" id="PRU01161"/>
    </source>
</evidence>
<dbReference type="EMBL" id="WBNK01000991">
    <property type="protein sequence ID" value="NXX96215.1"/>
    <property type="molecule type" value="Genomic_DNA"/>
</dbReference>
<dbReference type="Pfam" id="PF01734">
    <property type="entry name" value="Patatin"/>
    <property type="match status" value="1"/>
</dbReference>
<dbReference type="AlphaFoldDB" id="A0A852M645"/>
<dbReference type="Gene3D" id="3.40.1090.10">
    <property type="entry name" value="Cytosolic phospholipase A2 catalytic domain"/>
    <property type="match status" value="1"/>
</dbReference>
<evidence type="ECO:0000313" key="5">
    <source>
        <dbReference type="Proteomes" id="UP000632886"/>
    </source>
</evidence>
<evidence type="ECO:0000313" key="4">
    <source>
        <dbReference type="EMBL" id="NXX96215.1"/>
    </source>
</evidence>
<protein>
    <submittedName>
        <fullName evidence="4">PLPL1 protein</fullName>
    </submittedName>
</protein>
<dbReference type="Proteomes" id="UP000632886">
    <property type="component" value="Unassembled WGS sequence"/>
</dbReference>
<dbReference type="InterPro" id="IPR002641">
    <property type="entry name" value="PNPLA_dom"/>
</dbReference>
<organism evidence="4 5">
    <name type="scientific">Centropus bengalensis</name>
    <name type="common">lesser coucal</name>
    <dbReference type="NCBI Taxonomy" id="1463675"/>
    <lineage>
        <taxon>Eukaryota</taxon>
        <taxon>Metazoa</taxon>
        <taxon>Chordata</taxon>
        <taxon>Craniata</taxon>
        <taxon>Vertebrata</taxon>
        <taxon>Euteleostomi</taxon>
        <taxon>Archelosauria</taxon>
        <taxon>Archosauria</taxon>
        <taxon>Dinosauria</taxon>
        <taxon>Saurischia</taxon>
        <taxon>Theropoda</taxon>
        <taxon>Coelurosauria</taxon>
        <taxon>Aves</taxon>
        <taxon>Neognathae</taxon>
        <taxon>Neoaves</taxon>
        <taxon>Otidimorphae</taxon>
        <taxon>Cuculiformes</taxon>
        <taxon>Centropidae</taxon>
        <taxon>Centropus</taxon>
    </lineage>
</organism>